<keyword evidence="2" id="KW-0436">Ligase</keyword>
<dbReference type="InterPro" id="IPR027417">
    <property type="entry name" value="P-loop_NTPase"/>
</dbReference>
<accession>G4D6C9</accession>
<gene>
    <name evidence="2" type="primary">comM</name>
    <name evidence="2" type="ORF">HMPREF9129_1959</name>
</gene>
<dbReference type="GO" id="GO:0016851">
    <property type="term" value="F:magnesium chelatase activity"/>
    <property type="evidence" value="ECO:0007669"/>
    <property type="project" value="UniProtKB-EC"/>
</dbReference>
<name>G4D6C9_9FIRM</name>
<protein>
    <submittedName>
        <fullName evidence="2">Competence protein ComM</fullName>
        <ecNumber evidence="2">6.6.1.1</ecNumber>
    </submittedName>
</protein>
<dbReference type="Gene3D" id="3.40.50.300">
    <property type="entry name" value="P-loop containing nucleotide triphosphate hydrolases"/>
    <property type="match status" value="1"/>
</dbReference>
<sequence>MAFKKYSFSARTYNKILKVSRTIADLENHKDIEDTDILEAIRYRTMDVKYWS</sequence>
<dbReference type="InterPro" id="IPR025158">
    <property type="entry name" value="Mg_chelat-rel_C"/>
</dbReference>
<organism evidence="2 3">
    <name type="scientific">Peptoniphilus indolicus ATCC 29427</name>
    <dbReference type="NCBI Taxonomy" id="997350"/>
    <lineage>
        <taxon>Bacteria</taxon>
        <taxon>Bacillati</taxon>
        <taxon>Bacillota</taxon>
        <taxon>Tissierellia</taxon>
        <taxon>Tissierellales</taxon>
        <taxon>Peptoniphilaceae</taxon>
        <taxon>Peptoniphilus</taxon>
    </lineage>
</organism>
<feature type="domain" description="Mg chelatase-related protein C-terminal" evidence="1">
    <location>
        <begin position="2"/>
        <end position="44"/>
    </location>
</feature>
<dbReference type="STRING" id="997350.HMPREF9129_1959"/>
<dbReference type="Proteomes" id="UP000003422">
    <property type="component" value="Unassembled WGS sequence"/>
</dbReference>
<dbReference type="Pfam" id="PF13335">
    <property type="entry name" value="Mg_chelatase_C"/>
    <property type="match status" value="1"/>
</dbReference>
<keyword evidence="3" id="KW-1185">Reference proteome</keyword>
<comment type="caution">
    <text evidence="2">The sequence shown here is derived from an EMBL/GenBank/DDBJ whole genome shotgun (WGS) entry which is preliminary data.</text>
</comment>
<dbReference type="AlphaFoldDB" id="G4D6C9"/>
<evidence type="ECO:0000313" key="2">
    <source>
        <dbReference type="EMBL" id="EGY76605.1"/>
    </source>
</evidence>
<proteinExistence type="predicted"/>
<evidence type="ECO:0000259" key="1">
    <source>
        <dbReference type="Pfam" id="PF13335"/>
    </source>
</evidence>
<dbReference type="EC" id="6.6.1.1" evidence="2"/>
<dbReference type="eggNOG" id="COG0606">
    <property type="taxonomic scope" value="Bacteria"/>
</dbReference>
<dbReference type="EMBL" id="AGBB01000201">
    <property type="protein sequence ID" value="EGY76605.1"/>
    <property type="molecule type" value="Genomic_DNA"/>
</dbReference>
<evidence type="ECO:0000313" key="3">
    <source>
        <dbReference type="Proteomes" id="UP000003422"/>
    </source>
</evidence>
<reference evidence="2 3" key="1">
    <citation type="submission" date="2011-06" db="EMBL/GenBank/DDBJ databases">
        <authorList>
            <person name="Muzny D."/>
            <person name="Qin X."/>
            <person name="Deng J."/>
            <person name="Jiang H."/>
            <person name="Liu Y."/>
            <person name="Qu J."/>
            <person name="Song X.-Z."/>
            <person name="Zhang L."/>
            <person name="Thornton R."/>
            <person name="Coyle M."/>
            <person name="Francisco L."/>
            <person name="Jackson L."/>
            <person name="Javaid M."/>
            <person name="Korchina V."/>
            <person name="Kovar C."/>
            <person name="Mata R."/>
            <person name="Mathew T."/>
            <person name="Ngo R."/>
            <person name="Nguyen L."/>
            <person name="Nguyen N."/>
            <person name="Okwuonu G."/>
            <person name="Ongeri F."/>
            <person name="Pham C."/>
            <person name="Simmons D."/>
            <person name="Wilczek-Boney K."/>
            <person name="Hale W."/>
            <person name="Jakkamsetti A."/>
            <person name="Pham P."/>
            <person name="Ruth R."/>
            <person name="San Lucas F."/>
            <person name="Warren J."/>
            <person name="Zhang J."/>
            <person name="Zhao Z."/>
            <person name="Zhou C."/>
            <person name="Zhu D."/>
            <person name="Lee S."/>
            <person name="Bess C."/>
            <person name="Blankenburg K."/>
            <person name="Forbes L."/>
            <person name="Fu Q."/>
            <person name="Gubbala S."/>
            <person name="Hirani K."/>
            <person name="Jayaseelan J.C."/>
            <person name="Lara F."/>
            <person name="Munidasa M."/>
            <person name="Palculict T."/>
            <person name="Patil S."/>
            <person name="Pu L.-L."/>
            <person name="Saada N."/>
            <person name="Tang L."/>
            <person name="Weissenberger G."/>
            <person name="Zhu Y."/>
            <person name="Hemphill L."/>
            <person name="Shang Y."/>
            <person name="Youmans B."/>
            <person name="Ayvaz T."/>
            <person name="Ross M."/>
            <person name="Santibanez J."/>
            <person name="Aqrawi P."/>
            <person name="Gross S."/>
            <person name="Joshi V."/>
            <person name="Fowler G."/>
            <person name="Nazareth L."/>
            <person name="Reid J."/>
            <person name="Worley K."/>
            <person name="Petrosino J."/>
            <person name="Highlander S."/>
            <person name="Gibbs R."/>
        </authorList>
    </citation>
    <scope>NUCLEOTIDE SEQUENCE [LARGE SCALE GENOMIC DNA]</scope>
    <source>
        <strain evidence="2 3">ATCC 29427</strain>
    </source>
</reference>
<dbReference type="HOGENOM" id="CLU_026145_5_1_9"/>